<feature type="signal peptide" evidence="8">
    <location>
        <begin position="1"/>
        <end position="19"/>
    </location>
</feature>
<evidence type="ECO:0000313" key="9">
    <source>
        <dbReference type="EMBL" id="KAL3272423.1"/>
    </source>
</evidence>
<organism evidence="9 10">
    <name type="scientific">Cryptolaemus montrouzieri</name>
    <dbReference type="NCBI Taxonomy" id="559131"/>
    <lineage>
        <taxon>Eukaryota</taxon>
        <taxon>Metazoa</taxon>
        <taxon>Ecdysozoa</taxon>
        <taxon>Arthropoda</taxon>
        <taxon>Hexapoda</taxon>
        <taxon>Insecta</taxon>
        <taxon>Pterygota</taxon>
        <taxon>Neoptera</taxon>
        <taxon>Endopterygota</taxon>
        <taxon>Coleoptera</taxon>
        <taxon>Polyphaga</taxon>
        <taxon>Cucujiformia</taxon>
        <taxon>Coccinelloidea</taxon>
        <taxon>Coccinellidae</taxon>
        <taxon>Scymninae</taxon>
        <taxon>Scymnini</taxon>
        <taxon>Cryptolaemus</taxon>
    </lineage>
</organism>
<keyword evidence="8" id="KW-0732">Signal</keyword>
<evidence type="ECO:0000256" key="3">
    <source>
        <dbReference type="ARBA" id="ARBA00022529"/>
    </source>
</evidence>
<dbReference type="InterPro" id="IPR008597">
    <property type="entry name" value="Invert_lysozyme"/>
</dbReference>
<dbReference type="Proteomes" id="UP001516400">
    <property type="component" value="Unassembled WGS sequence"/>
</dbReference>
<gene>
    <name evidence="9" type="ORF">HHI36_013905</name>
</gene>
<evidence type="ECO:0000256" key="6">
    <source>
        <dbReference type="ARBA" id="ARBA00023295"/>
    </source>
</evidence>
<evidence type="ECO:0000313" key="10">
    <source>
        <dbReference type="Proteomes" id="UP001516400"/>
    </source>
</evidence>
<evidence type="ECO:0000256" key="4">
    <source>
        <dbReference type="ARBA" id="ARBA00022638"/>
    </source>
</evidence>
<dbReference type="GO" id="GO:0003796">
    <property type="term" value="F:lysozyme activity"/>
    <property type="evidence" value="ECO:0007669"/>
    <property type="project" value="UniProtKB-EC"/>
</dbReference>
<evidence type="ECO:0000256" key="8">
    <source>
        <dbReference type="SAM" id="SignalP"/>
    </source>
</evidence>
<feature type="disulfide bond" evidence="7">
    <location>
        <begin position="48"/>
        <end position="53"/>
    </location>
</feature>
<dbReference type="GO" id="GO:0042742">
    <property type="term" value="P:defense response to bacterium"/>
    <property type="evidence" value="ECO:0007669"/>
    <property type="project" value="UniProtKB-KW"/>
</dbReference>
<keyword evidence="4" id="KW-0081">Bacteriolytic enzyme</keyword>
<dbReference type="PROSITE" id="PS51909">
    <property type="entry name" value="LYSOZYME_I"/>
    <property type="match status" value="1"/>
</dbReference>
<dbReference type="GO" id="GO:0031640">
    <property type="term" value="P:killing of cells of another organism"/>
    <property type="evidence" value="ECO:0007669"/>
    <property type="project" value="UniProtKB-KW"/>
</dbReference>
<reference evidence="9 10" key="1">
    <citation type="journal article" date="2021" name="BMC Biol.">
        <title>Horizontally acquired antibacterial genes associated with adaptive radiation of ladybird beetles.</title>
        <authorList>
            <person name="Li H.S."/>
            <person name="Tang X.F."/>
            <person name="Huang Y.H."/>
            <person name="Xu Z.Y."/>
            <person name="Chen M.L."/>
            <person name="Du X.Y."/>
            <person name="Qiu B.Y."/>
            <person name="Chen P.T."/>
            <person name="Zhang W."/>
            <person name="Slipinski A."/>
            <person name="Escalona H.E."/>
            <person name="Waterhouse R.M."/>
            <person name="Zwick A."/>
            <person name="Pang H."/>
        </authorList>
    </citation>
    <scope>NUCLEOTIDE SEQUENCE [LARGE SCALE GENOMIC DNA]</scope>
    <source>
        <strain evidence="9">SYSU2018</strain>
    </source>
</reference>
<keyword evidence="5" id="KW-0378">Hydrolase</keyword>
<dbReference type="EMBL" id="JABFTP020000062">
    <property type="protein sequence ID" value="KAL3272423.1"/>
    <property type="molecule type" value="Genomic_DNA"/>
</dbReference>
<keyword evidence="6" id="KW-0326">Glycosidase</keyword>
<keyword evidence="10" id="KW-1185">Reference proteome</keyword>
<dbReference type="PANTHER" id="PTHR11195">
    <property type="entry name" value="DESTABILASE-RELATED"/>
    <property type="match status" value="1"/>
</dbReference>
<dbReference type="PANTHER" id="PTHR11195:SF22">
    <property type="entry name" value="LYSOZYME"/>
    <property type="match status" value="1"/>
</dbReference>
<proteinExistence type="predicted"/>
<comment type="catalytic activity">
    <reaction evidence="1">
        <text>Hydrolysis of (1-&gt;4)-beta-linkages between N-acetylmuramic acid and N-acetyl-D-glucosamine residues in a peptidoglycan and between N-acetyl-D-glucosamine residues in chitodextrins.</text>
        <dbReference type="EC" id="3.2.1.17"/>
    </reaction>
</comment>
<dbReference type="CDD" id="cd16890">
    <property type="entry name" value="lyz_i"/>
    <property type="match status" value="1"/>
</dbReference>
<dbReference type="InterPro" id="IPR018247">
    <property type="entry name" value="EF_Hand_1_Ca_BS"/>
</dbReference>
<dbReference type="Pfam" id="PF05497">
    <property type="entry name" value="Destabilase"/>
    <property type="match status" value="1"/>
</dbReference>
<feature type="disulfide bond" evidence="7">
    <location>
        <begin position="85"/>
        <end position="91"/>
    </location>
</feature>
<evidence type="ECO:0000256" key="1">
    <source>
        <dbReference type="ARBA" id="ARBA00000632"/>
    </source>
</evidence>
<protein>
    <recommendedName>
        <fullName evidence="2">lysozyme</fullName>
        <ecNumber evidence="2">3.2.1.17</ecNumber>
    </recommendedName>
</protein>
<dbReference type="FunFam" id="1.10.530.10:FF:000019">
    <property type="entry name" value="lysozyme"/>
    <property type="match status" value="1"/>
</dbReference>
<dbReference type="EC" id="3.2.1.17" evidence="2"/>
<comment type="caution">
    <text evidence="9">The sequence shown here is derived from an EMBL/GenBank/DDBJ whole genome shotgun (WGS) entry which is preliminary data.</text>
</comment>
<evidence type="ECO:0000256" key="7">
    <source>
        <dbReference type="PIRSR" id="PIRSR608597-3"/>
    </source>
</evidence>
<feature type="disulfide bond" evidence="7">
    <location>
        <begin position="31"/>
        <end position="115"/>
    </location>
</feature>
<accession>A0ABD2N144</accession>
<sequence>MKNFVVFTVLIFYLAGVISQGIPEAILNESCIKCICHASSSCENSAFCNGDVCGPFRITRAYWIDGGQPTLNNEHPNSPLAYEHCASDFKCATLAVQGYMRKFYQDCNGDNVIDCNDYVLIHEFGGYGCKGRTLYGLYRERFTQCNV</sequence>
<keyword evidence="3" id="KW-0929">Antimicrobial</keyword>
<dbReference type="Gene3D" id="1.10.530.10">
    <property type="match status" value="1"/>
</dbReference>
<feature type="chain" id="PRO_5044811640" description="lysozyme" evidence="8">
    <location>
        <begin position="20"/>
        <end position="147"/>
    </location>
</feature>
<evidence type="ECO:0000256" key="5">
    <source>
        <dbReference type="ARBA" id="ARBA00022801"/>
    </source>
</evidence>
<name>A0ABD2N144_9CUCU</name>
<dbReference type="AlphaFoldDB" id="A0ABD2N144"/>
<keyword evidence="7" id="KW-1015">Disulfide bond</keyword>
<evidence type="ECO:0000256" key="2">
    <source>
        <dbReference type="ARBA" id="ARBA00012732"/>
    </source>
</evidence>
<feature type="disulfide bond" evidence="7">
    <location>
        <begin position="36"/>
        <end position="42"/>
    </location>
</feature>
<dbReference type="PROSITE" id="PS00018">
    <property type="entry name" value="EF_HAND_1"/>
    <property type="match status" value="1"/>
</dbReference>